<dbReference type="Gene3D" id="3.40.720.10">
    <property type="entry name" value="Alkaline Phosphatase, subunit A"/>
    <property type="match status" value="1"/>
</dbReference>
<feature type="domain" description="Sulfatase N-terminal" evidence="3">
    <location>
        <begin position="20"/>
        <end position="221"/>
    </location>
</feature>
<dbReference type="GO" id="GO:0046872">
    <property type="term" value="F:metal ion binding"/>
    <property type="evidence" value="ECO:0007669"/>
    <property type="project" value="UniProtKB-KW"/>
</dbReference>
<reference evidence="4" key="1">
    <citation type="journal article" date="2014" name="Front. Microbiol.">
        <title>High frequency of phylogenetically diverse reductive dehalogenase-homologous genes in deep subseafloor sedimentary metagenomes.</title>
        <authorList>
            <person name="Kawai M."/>
            <person name="Futagami T."/>
            <person name="Toyoda A."/>
            <person name="Takaki Y."/>
            <person name="Nishi S."/>
            <person name="Hori S."/>
            <person name="Arai W."/>
            <person name="Tsubouchi T."/>
            <person name="Morono Y."/>
            <person name="Uchiyama I."/>
            <person name="Ito T."/>
            <person name="Fujiyama A."/>
            <person name="Inagaki F."/>
            <person name="Takami H."/>
        </authorList>
    </citation>
    <scope>NUCLEOTIDE SEQUENCE</scope>
    <source>
        <strain evidence="4">Expedition CK06-06</strain>
    </source>
</reference>
<feature type="non-terminal residue" evidence="4">
    <location>
        <position position="1"/>
    </location>
</feature>
<dbReference type="AlphaFoldDB" id="X1MFU9"/>
<dbReference type="InterPro" id="IPR000917">
    <property type="entry name" value="Sulfatase_N"/>
</dbReference>
<keyword evidence="2" id="KW-0378">Hydrolase</keyword>
<organism evidence="4">
    <name type="scientific">marine sediment metagenome</name>
    <dbReference type="NCBI Taxonomy" id="412755"/>
    <lineage>
        <taxon>unclassified sequences</taxon>
        <taxon>metagenomes</taxon>
        <taxon>ecological metagenomes</taxon>
    </lineage>
</organism>
<proteinExistence type="predicted"/>
<dbReference type="Pfam" id="PF00884">
    <property type="entry name" value="Sulfatase"/>
    <property type="match status" value="1"/>
</dbReference>
<name>X1MFU9_9ZZZZ</name>
<evidence type="ECO:0000256" key="2">
    <source>
        <dbReference type="ARBA" id="ARBA00022801"/>
    </source>
</evidence>
<evidence type="ECO:0000313" key="4">
    <source>
        <dbReference type="EMBL" id="GAI30502.1"/>
    </source>
</evidence>
<sequence length="271" mass="31363">PVEIDPRFQKAVNALGDRWKDKHFAEFITKMGKLRLPLSQCYDVQIADLTCKRLNALRFSSKPFMITCSFNWPHDPNVVPSPYYEMFDPDEIKLPANRHVREERFEKNWSREIIRDLGERGMREFLRIYYGMIKLIDDQVGRVLESLEQTGRMDDTVIVFTTDHGDMMGGHGMVWKSTNSFYEEVTRVPLMIRYPKKFRPQVSDIATDSTDLMPTLLELAGKSIPPSVQGQNLVPFLTGQKNTSQARQFTFSERVRANPQGKRKVLPDTKG</sequence>
<dbReference type="GO" id="GO:0005737">
    <property type="term" value="C:cytoplasm"/>
    <property type="evidence" value="ECO:0007669"/>
    <property type="project" value="TreeGrafter"/>
</dbReference>
<dbReference type="EMBL" id="BARV01022051">
    <property type="protein sequence ID" value="GAI30502.1"/>
    <property type="molecule type" value="Genomic_DNA"/>
</dbReference>
<comment type="caution">
    <text evidence="4">The sequence shown here is derived from an EMBL/GenBank/DDBJ whole genome shotgun (WGS) entry which is preliminary data.</text>
</comment>
<dbReference type="PANTHER" id="PTHR45953:SF1">
    <property type="entry name" value="IDURONATE 2-SULFATASE"/>
    <property type="match status" value="1"/>
</dbReference>
<feature type="non-terminal residue" evidence="4">
    <location>
        <position position="271"/>
    </location>
</feature>
<protein>
    <recommendedName>
        <fullName evidence="3">Sulfatase N-terminal domain-containing protein</fullName>
    </recommendedName>
</protein>
<dbReference type="SUPFAM" id="SSF53649">
    <property type="entry name" value="Alkaline phosphatase-like"/>
    <property type="match status" value="1"/>
</dbReference>
<gene>
    <name evidence="4" type="ORF">S06H3_36410</name>
</gene>
<keyword evidence="1" id="KW-0479">Metal-binding</keyword>
<evidence type="ECO:0000256" key="1">
    <source>
        <dbReference type="ARBA" id="ARBA00022723"/>
    </source>
</evidence>
<accession>X1MFU9</accession>
<dbReference type="GO" id="GO:0008484">
    <property type="term" value="F:sulfuric ester hydrolase activity"/>
    <property type="evidence" value="ECO:0007669"/>
    <property type="project" value="TreeGrafter"/>
</dbReference>
<dbReference type="InterPro" id="IPR017850">
    <property type="entry name" value="Alkaline_phosphatase_core_sf"/>
</dbReference>
<dbReference type="PANTHER" id="PTHR45953">
    <property type="entry name" value="IDURONATE 2-SULFATASE"/>
    <property type="match status" value="1"/>
</dbReference>
<evidence type="ECO:0000259" key="3">
    <source>
        <dbReference type="Pfam" id="PF00884"/>
    </source>
</evidence>